<accession>A0A9P6D7R5</accession>
<feature type="transmembrane region" description="Helical" evidence="1">
    <location>
        <begin position="31"/>
        <end position="53"/>
    </location>
</feature>
<sequence>MWKRSNFRAMARPAQNLIYHTRRTRVCQVPIFNLGMIYSGVLSVLICMVLVTLSVGPSFSSSTWGRPPNCNNPGVAWADSCQCCSHFSSDHLSRTSIYACSTAALLDNEWISTSFNPFRSINRSADNDLAP</sequence>
<evidence type="ECO:0000313" key="2">
    <source>
        <dbReference type="EMBL" id="KAF9486025.1"/>
    </source>
</evidence>
<evidence type="ECO:0000256" key="1">
    <source>
        <dbReference type="SAM" id="Phobius"/>
    </source>
</evidence>
<organism evidence="2 3">
    <name type="scientific">Pholiota conissans</name>
    <dbReference type="NCBI Taxonomy" id="109636"/>
    <lineage>
        <taxon>Eukaryota</taxon>
        <taxon>Fungi</taxon>
        <taxon>Dikarya</taxon>
        <taxon>Basidiomycota</taxon>
        <taxon>Agaricomycotina</taxon>
        <taxon>Agaricomycetes</taxon>
        <taxon>Agaricomycetidae</taxon>
        <taxon>Agaricales</taxon>
        <taxon>Agaricineae</taxon>
        <taxon>Strophariaceae</taxon>
        <taxon>Pholiota</taxon>
    </lineage>
</organism>
<gene>
    <name evidence="2" type="ORF">BDN70DRAFT_369837</name>
</gene>
<keyword evidence="1" id="KW-1133">Transmembrane helix</keyword>
<proteinExistence type="predicted"/>
<protein>
    <submittedName>
        <fullName evidence="2">Uncharacterized protein</fullName>
    </submittedName>
</protein>
<evidence type="ECO:0000313" key="3">
    <source>
        <dbReference type="Proteomes" id="UP000807469"/>
    </source>
</evidence>
<comment type="caution">
    <text evidence="2">The sequence shown here is derived from an EMBL/GenBank/DDBJ whole genome shotgun (WGS) entry which is preliminary data.</text>
</comment>
<keyword evidence="1" id="KW-0472">Membrane</keyword>
<keyword evidence="3" id="KW-1185">Reference proteome</keyword>
<dbReference type="AlphaFoldDB" id="A0A9P6D7R5"/>
<dbReference type="EMBL" id="MU155132">
    <property type="protein sequence ID" value="KAF9486025.1"/>
    <property type="molecule type" value="Genomic_DNA"/>
</dbReference>
<reference evidence="2" key="1">
    <citation type="submission" date="2020-11" db="EMBL/GenBank/DDBJ databases">
        <authorList>
            <consortium name="DOE Joint Genome Institute"/>
            <person name="Ahrendt S."/>
            <person name="Riley R."/>
            <person name="Andreopoulos W."/>
            <person name="Labutti K."/>
            <person name="Pangilinan J."/>
            <person name="Ruiz-Duenas F.J."/>
            <person name="Barrasa J.M."/>
            <person name="Sanchez-Garcia M."/>
            <person name="Camarero S."/>
            <person name="Miyauchi S."/>
            <person name="Serrano A."/>
            <person name="Linde D."/>
            <person name="Babiker R."/>
            <person name="Drula E."/>
            <person name="Ayuso-Fernandez I."/>
            <person name="Pacheco R."/>
            <person name="Padilla G."/>
            <person name="Ferreira P."/>
            <person name="Barriuso J."/>
            <person name="Kellner H."/>
            <person name="Castanera R."/>
            <person name="Alfaro M."/>
            <person name="Ramirez L."/>
            <person name="Pisabarro A.G."/>
            <person name="Kuo A."/>
            <person name="Tritt A."/>
            <person name="Lipzen A."/>
            <person name="He G."/>
            <person name="Yan M."/>
            <person name="Ng V."/>
            <person name="Cullen D."/>
            <person name="Martin F."/>
            <person name="Rosso M.-N."/>
            <person name="Henrissat B."/>
            <person name="Hibbett D."/>
            <person name="Martinez A.T."/>
            <person name="Grigoriev I.V."/>
        </authorList>
    </citation>
    <scope>NUCLEOTIDE SEQUENCE</scope>
    <source>
        <strain evidence="2">CIRM-BRFM 674</strain>
    </source>
</reference>
<keyword evidence="1" id="KW-0812">Transmembrane</keyword>
<name>A0A9P6D7R5_9AGAR</name>
<dbReference type="Proteomes" id="UP000807469">
    <property type="component" value="Unassembled WGS sequence"/>
</dbReference>